<evidence type="ECO:0000313" key="2">
    <source>
        <dbReference type="EMBL" id="GCE26433.1"/>
    </source>
</evidence>
<dbReference type="RefSeq" id="WP_126626887.1">
    <property type="nucleotide sequence ID" value="NZ_BIFT01000001.1"/>
</dbReference>
<dbReference type="GO" id="GO:0016747">
    <property type="term" value="F:acyltransferase activity, transferring groups other than amino-acyl groups"/>
    <property type="evidence" value="ECO:0007669"/>
    <property type="project" value="InterPro"/>
</dbReference>
<dbReference type="OrthoDB" id="9797989at2"/>
<accession>A0A402B514</accession>
<keyword evidence="2" id="KW-0808">Transferase</keyword>
<dbReference type="EMBL" id="BIFT01000001">
    <property type="protein sequence ID" value="GCE26433.1"/>
    <property type="molecule type" value="Genomic_DNA"/>
</dbReference>
<evidence type="ECO:0000313" key="3">
    <source>
        <dbReference type="Proteomes" id="UP000287171"/>
    </source>
</evidence>
<dbReference type="AlphaFoldDB" id="A0A402B514"/>
<dbReference type="Proteomes" id="UP000287171">
    <property type="component" value="Unassembled WGS sequence"/>
</dbReference>
<organism evidence="2 3">
    <name type="scientific">Dictyobacter alpinus</name>
    <dbReference type="NCBI Taxonomy" id="2014873"/>
    <lineage>
        <taxon>Bacteria</taxon>
        <taxon>Bacillati</taxon>
        <taxon>Chloroflexota</taxon>
        <taxon>Ktedonobacteria</taxon>
        <taxon>Ktedonobacterales</taxon>
        <taxon>Dictyobacteraceae</taxon>
        <taxon>Dictyobacter</taxon>
    </lineage>
</organism>
<name>A0A402B514_9CHLR</name>
<dbReference type="PROSITE" id="PS51186">
    <property type="entry name" value="GNAT"/>
    <property type="match status" value="1"/>
</dbReference>
<dbReference type="PANTHER" id="PTHR39173:SF1">
    <property type="entry name" value="ACETYLTRANSFERASE"/>
    <property type="match status" value="1"/>
</dbReference>
<dbReference type="Gene3D" id="3.40.630.30">
    <property type="match status" value="1"/>
</dbReference>
<reference evidence="3" key="1">
    <citation type="submission" date="2018-12" db="EMBL/GenBank/DDBJ databases">
        <title>Tengunoibacter tsumagoiensis gen. nov., sp. nov., Dictyobacter kobayashii sp. nov., D. alpinus sp. nov., and D. joshuensis sp. nov. and description of Dictyobacteraceae fam. nov. within the order Ktedonobacterales isolated from Tengu-no-mugimeshi.</title>
        <authorList>
            <person name="Wang C.M."/>
            <person name="Zheng Y."/>
            <person name="Sakai Y."/>
            <person name="Toyoda A."/>
            <person name="Minakuchi Y."/>
            <person name="Abe K."/>
            <person name="Yokota A."/>
            <person name="Yabe S."/>
        </authorList>
    </citation>
    <scope>NUCLEOTIDE SEQUENCE [LARGE SCALE GENOMIC DNA]</scope>
    <source>
        <strain evidence="3">Uno16</strain>
    </source>
</reference>
<evidence type="ECO:0000259" key="1">
    <source>
        <dbReference type="PROSITE" id="PS51186"/>
    </source>
</evidence>
<dbReference type="Pfam" id="PF13302">
    <property type="entry name" value="Acetyltransf_3"/>
    <property type="match status" value="1"/>
</dbReference>
<keyword evidence="3" id="KW-1185">Reference proteome</keyword>
<proteinExistence type="predicted"/>
<feature type="domain" description="N-acetyltransferase" evidence="1">
    <location>
        <begin position="37"/>
        <end position="193"/>
    </location>
</feature>
<dbReference type="InterPro" id="IPR000182">
    <property type="entry name" value="GNAT_dom"/>
</dbReference>
<gene>
    <name evidence="2" type="ORF">KDA_19170</name>
</gene>
<protein>
    <submittedName>
        <fullName evidence="2">Acetyltransferase</fullName>
    </submittedName>
</protein>
<dbReference type="InterPro" id="IPR016181">
    <property type="entry name" value="Acyl_CoA_acyltransferase"/>
</dbReference>
<dbReference type="SUPFAM" id="SSF55729">
    <property type="entry name" value="Acyl-CoA N-acyltransferases (Nat)"/>
    <property type="match status" value="1"/>
</dbReference>
<sequence length="200" mass="22446">MDALETLELIKPSIAYGPQYLAMVAEHVEAGEGYGYNNIDLAREDFAAFVRELEEEAQGIGLPEGFPAQQTYFLVKDRQMVMGEIRFRSNLTPPYEKFSGHIAYNIRPSQRGQGYATRQLALLLEEARKLHLPFVTLTVEDENPASVRVIQKNGGTLSRIVEDPLGVRVKDVDGKLVSEDFKRSNVRLALYCIEIAPDLS</sequence>
<comment type="caution">
    <text evidence="2">The sequence shown here is derived from an EMBL/GenBank/DDBJ whole genome shotgun (WGS) entry which is preliminary data.</text>
</comment>
<dbReference type="PANTHER" id="PTHR39173">
    <property type="entry name" value="ACETYLTRANSFERASE"/>
    <property type="match status" value="1"/>
</dbReference>